<dbReference type="AlphaFoldDB" id="A0A6I4IPE8"/>
<accession>A0A6I4IPE8</accession>
<dbReference type="Proteomes" id="UP000429232">
    <property type="component" value="Chromosome"/>
</dbReference>
<sequence length="95" mass="11284">METQLIETTVFCSYHNVDEPFIDALAENGLIKFKVVQRKKFIPYEQLSALEKMVRMHRELDINVAGIQAMFNVLERLENLQHENLKLRNRLSFYL</sequence>
<evidence type="ECO:0000313" key="2">
    <source>
        <dbReference type="Proteomes" id="UP000429232"/>
    </source>
</evidence>
<gene>
    <name evidence="1" type="ORF">GO620_004685</name>
</gene>
<protein>
    <recommendedName>
        <fullName evidence="3">MerR-like DNA binding protein</fullName>
    </recommendedName>
</protein>
<dbReference type="KEGG" id="mgik:GO620_004685"/>
<evidence type="ECO:0008006" key="3">
    <source>
        <dbReference type="Google" id="ProtNLM"/>
    </source>
</evidence>
<organism evidence="1 2">
    <name type="scientific">Mucilaginibacter ginkgonis</name>
    <dbReference type="NCBI Taxonomy" id="2682091"/>
    <lineage>
        <taxon>Bacteria</taxon>
        <taxon>Pseudomonadati</taxon>
        <taxon>Bacteroidota</taxon>
        <taxon>Sphingobacteriia</taxon>
        <taxon>Sphingobacteriales</taxon>
        <taxon>Sphingobacteriaceae</taxon>
        <taxon>Mucilaginibacter</taxon>
    </lineage>
</organism>
<name>A0A6I4IPE8_9SPHI</name>
<dbReference type="RefSeq" id="WP_157526735.1">
    <property type="nucleotide sequence ID" value="NZ_CP066775.1"/>
</dbReference>
<dbReference type="Pfam" id="PF13591">
    <property type="entry name" value="MerR_2"/>
    <property type="match status" value="1"/>
</dbReference>
<dbReference type="EMBL" id="CP066775">
    <property type="protein sequence ID" value="QQL50760.1"/>
    <property type="molecule type" value="Genomic_DNA"/>
</dbReference>
<evidence type="ECO:0000313" key="1">
    <source>
        <dbReference type="EMBL" id="QQL50760.1"/>
    </source>
</evidence>
<proteinExistence type="predicted"/>
<dbReference type="Gene3D" id="1.10.1660.10">
    <property type="match status" value="1"/>
</dbReference>
<keyword evidence="2" id="KW-1185">Reference proteome</keyword>
<reference evidence="1 2" key="1">
    <citation type="submission" date="2020-12" db="EMBL/GenBank/DDBJ databases">
        <title>HMF7856_wgs.fasta genome submission.</title>
        <authorList>
            <person name="Kang H."/>
            <person name="Kim H."/>
            <person name="Joh K."/>
        </authorList>
    </citation>
    <scope>NUCLEOTIDE SEQUENCE [LARGE SCALE GENOMIC DNA]</scope>
    <source>
        <strain evidence="1 2">HMF7856</strain>
    </source>
</reference>